<dbReference type="AlphaFoldDB" id="A0A933W7T3"/>
<gene>
    <name evidence="1" type="ORF">HZA61_02060</name>
</gene>
<reference evidence="1" key="1">
    <citation type="submission" date="2020-07" db="EMBL/GenBank/DDBJ databases">
        <title>Huge and variable diversity of episymbiotic CPR bacteria and DPANN archaea in groundwater ecosystems.</title>
        <authorList>
            <person name="He C.Y."/>
            <person name="Keren R."/>
            <person name="Whittaker M."/>
            <person name="Farag I.F."/>
            <person name="Doudna J."/>
            <person name="Cate J.H.D."/>
            <person name="Banfield J.F."/>
        </authorList>
    </citation>
    <scope>NUCLEOTIDE SEQUENCE</scope>
    <source>
        <strain evidence="1">NC_groundwater_1813_Pr3_B-0.1um_71_17</strain>
    </source>
</reference>
<organism evidence="1 2">
    <name type="scientific">Eiseniibacteriota bacterium</name>
    <dbReference type="NCBI Taxonomy" id="2212470"/>
    <lineage>
        <taxon>Bacteria</taxon>
        <taxon>Candidatus Eiseniibacteriota</taxon>
    </lineage>
</organism>
<dbReference type="EMBL" id="JACRIW010000018">
    <property type="protein sequence ID" value="MBI5168251.1"/>
    <property type="molecule type" value="Genomic_DNA"/>
</dbReference>
<comment type="caution">
    <text evidence="1">The sequence shown here is derived from an EMBL/GenBank/DDBJ whole genome shotgun (WGS) entry which is preliminary data.</text>
</comment>
<name>A0A933W7T3_UNCEI</name>
<proteinExistence type="predicted"/>
<dbReference type="Proteomes" id="UP000696931">
    <property type="component" value="Unassembled WGS sequence"/>
</dbReference>
<evidence type="ECO:0000313" key="2">
    <source>
        <dbReference type="Proteomes" id="UP000696931"/>
    </source>
</evidence>
<accession>A0A933W7T3</accession>
<evidence type="ECO:0000313" key="1">
    <source>
        <dbReference type="EMBL" id="MBI5168251.1"/>
    </source>
</evidence>
<protein>
    <submittedName>
        <fullName evidence="1">Uncharacterized protein</fullName>
    </submittedName>
</protein>
<sequence>MSKLTKFVRSWWLRRRIRYEDLPLAAFVTPLEKGEPYSFTRFGDGEWYAILGDKGANADGHQYFPQLGADLRRTMEQPQPYHYGMQPSVMGLDGLRIRRYLEGAGVTVPWCNANVFHYANRDGELFPLVRALRAHRIVMIGAAHLRPLDGVVFPVAKFIEIPALNCYLEMDRVRAEVAEEAARGSGTVFAFAASMMTNVIVHDLFPEFGTRHWMLDFGSVLDVYAGVQSRSVYRDLDWTEAIRKNLGN</sequence>